<dbReference type="InterPro" id="IPR036322">
    <property type="entry name" value="WD40_repeat_dom_sf"/>
</dbReference>
<dbReference type="Gene3D" id="2.130.10.10">
    <property type="entry name" value="YVTN repeat-like/Quinoprotein amine dehydrogenase"/>
    <property type="match status" value="1"/>
</dbReference>
<feature type="compositionally biased region" description="Basic and acidic residues" evidence="6">
    <location>
        <begin position="946"/>
        <end position="955"/>
    </location>
</feature>
<evidence type="ECO:0000256" key="4">
    <source>
        <dbReference type="ARBA" id="ARBA00022574"/>
    </source>
</evidence>
<feature type="compositionally biased region" description="Polar residues" evidence="6">
    <location>
        <begin position="27"/>
        <end position="48"/>
    </location>
</feature>
<feature type="compositionally biased region" description="Polar residues" evidence="6">
    <location>
        <begin position="171"/>
        <end position="180"/>
    </location>
</feature>
<dbReference type="GO" id="GO:0031087">
    <property type="term" value="P:deadenylation-independent decapping of nuclear-transcribed mRNA"/>
    <property type="evidence" value="ECO:0007669"/>
    <property type="project" value="InterPro"/>
</dbReference>
<dbReference type="EMBL" id="DS268109">
    <property type="protein sequence ID" value="KMM64035.1"/>
    <property type="molecule type" value="Genomic_DNA"/>
</dbReference>
<feature type="region of interest" description="Disordered" evidence="6">
    <location>
        <begin position="117"/>
        <end position="344"/>
    </location>
</feature>
<sequence length="1464" mass="159988">MSFTQSELQALFANLTGKPQAAGLSPGNRQQENLAHGPSNSPGHSQRLPQYAPPSVSSPLFSPPVAGTPPHHGSDIISPNVSTPRNEPSVQTVSNSNRTAQLLNLLKVSNAAPGGIAPKTQDLAGESSGFTKQGAASSEQNQNGHTRGISASDLVASFMAKPTPERVAVSGSPSMSQNQPVEDAQEMLLRLLNRPKPQQNQSPEGQPVASPPEPIEPHVPEKEDVGVRKSSPVRTFGTRESRETTPFEPPKPQPPVQGSIFSYVNPFEQLAAASPRPRSSQANRTGSAQAVPVTDVHKGKEREMKPSNGLTRPREEFDSQSKADQAGGQGSPPEKKLKTKESVPEALGGVAEKVDTEVKAALAALAQTVNEEQVTKKVEDKTEELQQSATKIAKEAEKAGGGVPEELEKEPTGNIPVKPVDGAKEEEDLVDSWENETERVVPVYSFPLKPFVSITWKGVTTDPLSVRDDGFMDIARLKKPFDQLDRSLTSANAEYIVYALSKNGGMRIIRQDDGRDRQVFRSSNDRIFNVALCRAGSTPPEGKEEAVLGIGVSGSVYWASLSNGEDNLFERDALDTQSLILPPFPASDENTSGGQLKTRARPSSRHPEFFAIGRGKSIHVVWPKAAMSPKYGVSGVDRKVDTEKFYKERALKISTGKAGKDFVFSDDDTVIVSLDKTGRMRFWDIHDMIDASPGASKPDIRVPLLTLVTGTPNEKSWPTSVLFIDKSRPYLKMCAMRYMLVGFRQNHTLQLWDLGLGKAVQEINFPHEKESDAICSVAYHPSSGIIVVGHPTRNSIYFIHLSAPRYALPPMSQSAYIQCVVDKDEKVFGPQSTACMSGIRELSFGSRGQLRSLELLPLAKSFSSQRSVEDDTGLFELYVMHSRGVTCLNIKKADLGWSTDNKILKHVNSLENGLIELKDLQTLSSQPDEQSVSGEATSSVMGNNKEAAKKPEVVAEKPPSSQSPRSESPAKEGKKKTQQATPTTASLEPASSEKPEKKKKKKGAAENGTKAKEVIEAPQALANGDVQQETEPAKAVKTSLVEKSQVEKLHLSAIVPMTDTSTDVWAKGINDVKEALSAEFSKCLNHELGGFYDRFSEDRRSQDDLSKARQDAMLRLVSSTLSENVEKSLARIISDNIQSTVVPTIRNVTAASLEKKVAEELSKNLRATIPQSISNVFPDAVTRSLQAPNTLKCLSELVAPAVVKSVESELNNAVRNKIMPTIKNEFTRTAEKLVTDVEQMLASKINQFETQRMTDSFKIEQLTTQVNSLVQVISTMAASQTKFQGEILEMSRRFEEMQVAAQEPRAAAPGPVVEERPSPELSPEEAELREITRLMEAGDYEEASVKWLQSSHQAELFDNLFVNYGSDYLTTLSPLLSLSVSAAVTSSLETNVSARLDWLKQVFRTVNIHDPDIAQVVPQIMDVLIGRLQNLYMSIAQHSPHDPILPKIPPLTRWARDLKEANGY</sequence>
<dbReference type="InterPro" id="IPR045152">
    <property type="entry name" value="EDC4-like"/>
</dbReference>
<feature type="compositionally biased region" description="Polar residues" evidence="6">
    <location>
        <begin position="77"/>
        <end position="95"/>
    </location>
</feature>
<accession>A0A0J6F419</accession>
<dbReference type="SUPFAM" id="SSF50978">
    <property type="entry name" value="WD40 repeat-like"/>
    <property type="match status" value="1"/>
</dbReference>
<feature type="compositionally biased region" description="Polar residues" evidence="6">
    <location>
        <begin position="128"/>
        <end position="145"/>
    </location>
</feature>
<feature type="compositionally biased region" description="Low complexity" evidence="6">
    <location>
        <begin position="271"/>
        <end position="280"/>
    </location>
</feature>
<feature type="compositionally biased region" description="Low complexity" evidence="6">
    <location>
        <begin position="53"/>
        <end position="65"/>
    </location>
</feature>
<evidence type="ECO:0000256" key="3">
    <source>
        <dbReference type="ARBA" id="ARBA00022490"/>
    </source>
</evidence>
<evidence type="ECO:0000313" key="9">
    <source>
        <dbReference type="Proteomes" id="UP000054567"/>
    </source>
</evidence>
<dbReference type="Proteomes" id="UP000054567">
    <property type="component" value="Unassembled WGS sequence"/>
</dbReference>
<evidence type="ECO:0000256" key="6">
    <source>
        <dbReference type="SAM" id="MobiDB-lite"/>
    </source>
</evidence>
<comment type="similarity">
    <text evidence="2">Belongs to the WD repeat EDC4 family.</text>
</comment>
<dbReference type="InterPro" id="IPR055393">
    <property type="entry name" value="Beta-prop_EDC4L"/>
</dbReference>
<dbReference type="InterPro" id="IPR015943">
    <property type="entry name" value="WD40/YVTN_repeat-like_dom_sf"/>
</dbReference>
<protein>
    <recommendedName>
        <fullName evidence="7">EDC4-like protein pdc1 beta-propeller domain-containing protein</fullName>
    </recommendedName>
</protein>
<reference evidence="9" key="3">
    <citation type="journal article" date="2010" name="Genome Res.">
        <title>Population genomic sequencing of Coccidioides fungi reveals recent hybridization and transposon control.</title>
        <authorList>
            <person name="Neafsey D.E."/>
            <person name="Barker B.M."/>
            <person name="Sharpton T.J."/>
            <person name="Stajich J.E."/>
            <person name="Park D.J."/>
            <person name="Whiston E."/>
            <person name="Hung C.-Y."/>
            <person name="McMahan C."/>
            <person name="White J."/>
            <person name="Sykes S."/>
            <person name="Heiman D."/>
            <person name="Young S."/>
            <person name="Zeng Q."/>
            <person name="Abouelleil A."/>
            <person name="Aftuck L."/>
            <person name="Bessette D."/>
            <person name="Brown A."/>
            <person name="FitzGerald M."/>
            <person name="Lui A."/>
            <person name="Macdonald J.P."/>
            <person name="Priest M."/>
            <person name="Orbach M.J."/>
            <person name="Galgiani J.N."/>
            <person name="Kirkland T.N."/>
            <person name="Cole G.T."/>
            <person name="Birren B.W."/>
            <person name="Henn M.R."/>
            <person name="Taylor J.W."/>
            <person name="Rounsley S.D."/>
        </authorList>
    </citation>
    <scope>NUCLEOTIDE SEQUENCE [LARGE SCALE GENOMIC DNA]</scope>
    <source>
        <strain evidence="9">RMSCC 3488</strain>
    </source>
</reference>
<organism evidence="8 9">
    <name type="scientific">Coccidioides posadasii RMSCC 3488</name>
    <dbReference type="NCBI Taxonomy" id="454284"/>
    <lineage>
        <taxon>Eukaryota</taxon>
        <taxon>Fungi</taxon>
        <taxon>Dikarya</taxon>
        <taxon>Ascomycota</taxon>
        <taxon>Pezizomycotina</taxon>
        <taxon>Eurotiomycetes</taxon>
        <taxon>Eurotiomycetidae</taxon>
        <taxon>Onygenales</taxon>
        <taxon>Onygenaceae</taxon>
        <taxon>Coccidioides</taxon>
    </lineage>
</organism>
<dbReference type="PANTHER" id="PTHR15598:SF5">
    <property type="entry name" value="ENHANCER OF MRNA-DECAPPING PROTEIN 4"/>
    <property type="match status" value="1"/>
</dbReference>
<evidence type="ECO:0000259" key="7">
    <source>
        <dbReference type="Pfam" id="PF24106"/>
    </source>
</evidence>
<feature type="region of interest" description="Disordered" evidence="6">
    <location>
        <begin position="396"/>
        <end position="420"/>
    </location>
</feature>
<dbReference type="FunFam" id="2.130.10.10:FF:000817">
    <property type="entry name" value="WGS project CABT00000000 data, contig 2.15"/>
    <property type="match status" value="1"/>
</dbReference>
<dbReference type="PANTHER" id="PTHR15598">
    <property type="entry name" value="ENHANCER OF MRNA-DECAPPING PROTEIN 4"/>
    <property type="match status" value="1"/>
</dbReference>
<evidence type="ECO:0000256" key="2">
    <source>
        <dbReference type="ARBA" id="ARBA00009639"/>
    </source>
</evidence>
<feature type="compositionally biased region" description="Basic and acidic residues" evidence="6">
    <location>
        <begin position="333"/>
        <end position="343"/>
    </location>
</feature>
<dbReference type="VEuPathDB" id="FungiDB:CPAG_00387"/>
<evidence type="ECO:0000256" key="5">
    <source>
        <dbReference type="ARBA" id="ARBA00022737"/>
    </source>
</evidence>
<name>A0A0J6F419_COCPO</name>
<keyword evidence="5" id="KW-0677">Repeat</keyword>
<keyword evidence="4" id="KW-0853">WD repeat</keyword>
<feature type="domain" description="EDC4-like protein pdc1 beta-propeller" evidence="7">
    <location>
        <begin position="653"/>
        <end position="800"/>
    </location>
</feature>
<evidence type="ECO:0000256" key="1">
    <source>
        <dbReference type="ARBA" id="ARBA00004201"/>
    </source>
</evidence>
<reference evidence="9" key="2">
    <citation type="journal article" date="2009" name="Genome Res.">
        <title>Comparative genomic analyses of the human fungal pathogens Coccidioides and their relatives.</title>
        <authorList>
            <person name="Sharpton T.J."/>
            <person name="Stajich J.E."/>
            <person name="Rounsley S.D."/>
            <person name="Gardner M.J."/>
            <person name="Wortman J.R."/>
            <person name="Jordar V.S."/>
            <person name="Maiti R."/>
            <person name="Kodira C.D."/>
            <person name="Neafsey D.E."/>
            <person name="Zeng Q."/>
            <person name="Hung C.-Y."/>
            <person name="McMahan C."/>
            <person name="Muszewska A."/>
            <person name="Grynberg M."/>
            <person name="Mandel M.A."/>
            <person name="Kellner E.M."/>
            <person name="Barker B.M."/>
            <person name="Galgiani J.N."/>
            <person name="Orbach M.J."/>
            <person name="Kirkland T.N."/>
            <person name="Cole G.T."/>
            <person name="Henn M.R."/>
            <person name="Birren B.W."/>
            <person name="Taylor J.W."/>
        </authorList>
    </citation>
    <scope>NUCLEOTIDE SEQUENCE [LARGE SCALE GENOMIC DNA]</scope>
    <source>
        <strain evidence="9">RMSCC 3488</strain>
    </source>
</reference>
<dbReference type="OrthoDB" id="21128at2759"/>
<dbReference type="Pfam" id="PF24106">
    <property type="entry name" value="Beta-prop_EDC4L"/>
    <property type="match status" value="1"/>
</dbReference>
<feature type="compositionally biased region" description="Polar residues" evidence="6">
    <location>
        <begin position="923"/>
        <end position="942"/>
    </location>
</feature>
<reference evidence="8 9" key="1">
    <citation type="submission" date="2007-06" db="EMBL/GenBank/DDBJ databases">
        <title>The Genome Sequence of Coccidioides posadasii RMSCC_3488.</title>
        <authorList>
            <consortium name="Coccidioides Genome Resources Consortium"/>
            <consortium name="The Broad Institute Genome Sequencing Platform"/>
            <person name="Henn M.R."/>
            <person name="Sykes S."/>
            <person name="Young S."/>
            <person name="Jaffe D."/>
            <person name="Berlin A."/>
            <person name="Alvarez P."/>
            <person name="Butler J."/>
            <person name="Gnerre S."/>
            <person name="Grabherr M."/>
            <person name="Mauceli E."/>
            <person name="Brockman W."/>
            <person name="Kodira C."/>
            <person name="Alvarado L."/>
            <person name="Zeng Q."/>
            <person name="Crawford M."/>
            <person name="Antoine C."/>
            <person name="Devon K."/>
            <person name="Galgiani J."/>
            <person name="Orsborn K."/>
            <person name="Lewis M.L."/>
            <person name="Nusbaum C."/>
            <person name="Galagan J."/>
            <person name="Birren B."/>
        </authorList>
    </citation>
    <scope>NUCLEOTIDE SEQUENCE [LARGE SCALE GENOMIC DNA]</scope>
    <source>
        <strain evidence="8 9">RMSCC 3488</strain>
    </source>
</reference>
<dbReference type="GO" id="GO:0000932">
    <property type="term" value="C:P-body"/>
    <property type="evidence" value="ECO:0007669"/>
    <property type="project" value="UniProtKB-SubCell"/>
</dbReference>
<feature type="region of interest" description="Disordered" evidence="6">
    <location>
        <begin position="1302"/>
        <end position="1323"/>
    </location>
</feature>
<keyword evidence="3" id="KW-0963">Cytoplasm</keyword>
<gene>
    <name evidence="8" type="ORF">CPAG_00387</name>
</gene>
<evidence type="ECO:0000313" key="8">
    <source>
        <dbReference type="EMBL" id="KMM64035.1"/>
    </source>
</evidence>
<feature type="region of interest" description="Disordered" evidence="6">
    <location>
        <begin position="18"/>
        <end position="95"/>
    </location>
</feature>
<feature type="compositionally biased region" description="Low complexity" evidence="6">
    <location>
        <begin position="978"/>
        <end position="990"/>
    </location>
</feature>
<feature type="region of interest" description="Disordered" evidence="6">
    <location>
        <begin position="923"/>
        <end position="1032"/>
    </location>
</feature>
<feature type="compositionally biased region" description="Low complexity" evidence="6">
    <location>
        <begin position="958"/>
        <end position="967"/>
    </location>
</feature>
<feature type="compositionally biased region" description="Basic and acidic residues" evidence="6">
    <location>
        <begin position="215"/>
        <end position="227"/>
    </location>
</feature>
<comment type="subcellular location">
    <subcellularLocation>
        <location evidence="1">Cytoplasm</location>
        <location evidence="1">P-body</location>
    </subcellularLocation>
</comment>
<proteinExistence type="inferred from homology"/>
<feature type="compositionally biased region" description="Basic and acidic residues" evidence="6">
    <location>
        <begin position="295"/>
        <end position="305"/>
    </location>
</feature>
<feature type="compositionally biased region" description="Basic and acidic residues" evidence="6">
    <location>
        <begin position="312"/>
        <end position="321"/>
    </location>
</feature>